<feature type="repeat" description="TPR" evidence="4">
    <location>
        <begin position="269"/>
        <end position="302"/>
    </location>
</feature>
<evidence type="ECO:0000313" key="6">
    <source>
        <dbReference type="EMBL" id="KAE8939881.1"/>
    </source>
</evidence>
<dbReference type="Gene3D" id="1.25.40.10">
    <property type="entry name" value="Tetratricopeptide repeat domain"/>
    <property type="match status" value="3"/>
</dbReference>
<evidence type="ECO:0000313" key="7">
    <source>
        <dbReference type="EMBL" id="KAE9117028.1"/>
    </source>
</evidence>
<organism evidence="7 11">
    <name type="scientific">Phytophthora fragariae</name>
    <dbReference type="NCBI Taxonomy" id="53985"/>
    <lineage>
        <taxon>Eukaryota</taxon>
        <taxon>Sar</taxon>
        <taxon>Stramenopiles</taxon>
        <taxon>Oomycota</taxon>
        <taxon>Peronosporomycetes</taxon>
        <taxon>Peronosporales</taxon>
        <taxon>Peronosporaceae</taxon>
        <taxon>Phytophthora</taxon>
    </lineage>
</organism>
<sequence length="738" mass="84846">MPKENSLDSIRSPRSHHGGRTSSSSHMSEPSARNWYLHRLYLRSEFKECLRVIEGVLREHQGLSEYPLYVKALILRQSGRIQESLQLFQAAACLNPENKENLKQVGRSLYLLGKHTAAIEVYEEILTMGRVDDWEIYHSIGLCHMYLKDYDRAAQNFQRANTINRHDATFLQLGKVHTLREDFKAAINVYLEALEFSPENPEILTTLGLLYLRVGENFRAFDYLGNSLTHDPRNPKTILAAGSIIQDHGDMDVALVKYRVAAAQTPNSAQLWNNVGMCFFGKQRYVASVACLKRALYLDPFEWITSYNLGLVHLNTGQYASAFHFFSAAINIKPDFPSSYMYLAITLSRLDDFENACSAFDKAIEMERSDHMFHLNYAITLYNNDEMERAKVQFDRFEEIFEGLDEEARSADPEIFLILELRDERCSTSEKIMSTDGCRCEKLEDNRVVRQQRWREVCAKFYYEQDEAAKRVLDYFEASKVDEISISTVDDSGNDAQFNELVELLGLHKCIVPGHENDFNQNIQILEVVKNEVRAGYHNHISKELHSEFDAKAKETQGTNFELWTDDSGRQQLSVRVQHDYMRTVVNHTKMMDRMEMFIEKHVSNVGCHPFLAGLRATLQWNLESSTVVAWKISDSVFVESGDSEFTHNALALLALGLNFSHCESADNADGSIKSREWHLDPYMSDTDIRQLMRLFPAAKRLEGRPTGTKMLTKMDRANVHGQLDENAKFFDRWCVVL</sequence>
<feature type="repeat" description="TPR" evidence="4">
    <location>
        <begin position="167"/>
        <end position="200"/>
    </location>
</feature>
<evidence type="ECO:0000256" key="1">
    <source>
        <dbReference type="ARBA" id="ARBA00022737"/>
    </source>
</evidence>
<dbReference type="Proteomes" id="UP000441208">
    <property type="component" value="Unassembled WGS sequence"/>
</dbReference>
<feature type="repeat" description="TPR" evidence="4">
    <location>
        <begin position="201"/>
        <end position="234"/>
    </location>
</feature>
<evidence type="ECO:0000256" key="5">
    <source>
        <dbReference type="SAM" id="MobiDB-lite"/>
    </source>
</evidence>
<dbReference type="PROSITE" id="PS50005">
    <property type="entry name" value="TPR"/>
    <property type="match status" value="5"/>
</dbReference>
<dbReference type="GO" id="GO:0036064">
    <property type="term" value="C:ciliary basal body"/>
    <property type="evidence" value="ECO:0007669"/>
    <property type="project" value="TreeGrafter"/>
</dbReference>
<dbReference type="GO" id="GO:0060271">
    <property type="term" value="P:cilium assembly"/>
    <property type="evidence" value="ECO:0007669"/>
    <property type="project" value="TreeGrafter"/>
</dbReference>
<dbReference type="PANTHER" id="PTHR44186:SF1">
    <property type="entry name" value="BARDET-BIEDL SYNDROME 4 PROTEIN"/>
    <property type="match status" value="1"/>
</dbReference>
<reference evidence="9 10" key="1">
    <citation type="submission" date="2018-08" db="EMBL/GenBank/DDBJ databases">
        <title>Genomic investigation of the strawberry pathogen Phytophthora fragariae indicates pathogenicity is determined by transcriptional variation in three key races.</title>
        <authorList>
            <person name="Adams T.M."/>
            <person name="Armitage A.D."/>
            <person name="Sobczyk M.K."/>
            <person name="Bates H.J."/>
            <person name="Dunwell J.M."/>
            <person name="Nellist C.F."/>
            <person name="Harrison R.J."/>
        </authorList>
    </citation>
    <scope>NUCLEOTIDE SEQUENCE [LARGE SCALE GENOMIC DNA]</scope>
    <source>
        <strain evidence="8 10">A4</strain>
        <strain evidence="7 11">NOV-71</strain>
        <strain evidence="6 9">NOV-9</strain>
    </source>
</reference>
<name>A0A6A3SHE5_9STRA</name>
<dbReference type="Pfam" id="PF13414">
    <property type="entry name" value="TPR_11"/>
    <property type="match status" value="1"/>
</dbReference>
<dbReference type="SMART" id="SM00028">
    <property type="entry name" value="TPR"/>
    <property type="match status" value="8"/>
</dbReference>
<evidence type="ECO:0000256" key="3">
    <source>
        <dbReference type="ARBA" id="ARBA00023778"/>
    </source>
</evidence>
<keyword evidence="1" id="KW-0677">Repeat</keyword>
<protein>
    <submittedName>
        <fullName evidence="7">Bardet-Biedl syndrome 4 protein</fullName>
    </submittedName>
</protein>
<keyword evidence="2 4" id="KW-0802">TPR repeat</keyword>
<dbReference type="GO" id="GO:0061512">
    <property type="term" value="P:protein localization to cilium"/>
    <property type="evidence" value="ECO:0007669"/>
    <property type="project" value="TreeGrafter"/>
</dbReference>
<feature type="repeat" description="TPR" evidence="4">
    <location>
        <begin position="337"/>
        <end position="370"/>
    </location>
</feature>
<accession>A0A6A3SHE5</accession>
<feature type="region of interest" description="Disordered" evidence="5">
    <location>
        <begin position="1"/>
        <end position="29"/>
    </location>
</feature>
<evidence type="ECO:0000313" key="8">
    <source>
        <dbReference type="EMBL" id="KAE9314893.1"/>
    </source>
</evidence>
<dbReference type="EMBL" id="QXFZ01000424">
    <property type="protein sequence ID" value="KAE9117028.1"/>
    <property type="molecule type" value="Genomic_DNA"/>
</dbReference>
<dbReference type="Proteomes" id="UP000437068">
    <property type="component" value="Unassembled WGS sequence"/>
</dbReference>
<evidence type="ECO:0000313" key="11">
    <source>
        <dbReference type="Proteomes" id="UP000441208"/>
    </source>
</evidence>
<dbReference type="EMBL" id="QXGE01000356">
    <property type="protein sequence ID" value="KAE9314893.1"/>
    <property type="molecule type" value="Genomic_DNA"/>
</dbReference>
<gene>
    <name evidence="8" type="ORF">PF001_g8046</name>
    <name evidence="7" type="ORF">PF007_g9442</name>
    <name evidence="6" type="ORF">PF009_g10279</name>
</gene>
<dbReference type="SUPFAM" id="SSF48452">
    <property type="entry name" value="TPR-like"/>
    <property type="match status" value="2"/>
</dbReference>
<feature type="repeat" description="TPR" evidence="4">
    <location>
        <begin position="303"/>
        <end position="336"/>
    </location>
</feature>
<evidence type="ECO:0000256" key="2">
    <source>
        <dbReference type="ARBA" id="ARBA00022803"/>
    </source>
</evidence>
<evidence type="ECO:0000313" key="10">
    <source>
        <dbReference type="Proteomes" id="UP000437068"/>
    </source>
</evidence>
<dbReference type="Proteomes" id="UP000429523">
    <property type="component" value="Unassembled WGS sequence"/>
</dbReference>
<dbReference type="InterPro" id="IPR011990">
    <property type="entry name" value="TPR-like_helical_dom_sf"/>
</dbReference>
<comment type="caution">
    <text evidence="7">The sequence shown here is derived from an EMBL/GenBank/DDBJ whole genome shotgun (WGS) entry which is preliminary data.</text>
</comment>
<evidence type="ECO:0000256" key="4">
    <source>
        <dbReference type="PROSITE-ProRule" id="PRU00339"/>
    </source>
</evidence>
<proteinExistence type="inferred from homology"/>
<dbReference type="Pfam" id="PF13181">
    <property type="entry name" value="TPR_8"/>
    <property type="match status" value="4"/>
</dbReference>
<evidence type="ECO:0000313" key="9">
    <source>
        <dbReference type="Proteomes" id="UP000429523"/>
    </source>
</evidence>
<dbReference type="PANTHER" id="PTHR44186">
    <property type="match status" value="1"/>
</dbReference>
<comment type="similarity">
    <text evidence="3">Belongs to the BBS4 family.</text>
</comment>
<dbReference type="EMBL" id="QXGF01000459">
    <property type="protein sequence ID" value="KAE8939881.1"/>
    <property type="molecule type" value="Genomic_DNA"/>
</dbReference>
<dbReference type="InterPro" id="IPR019734">
    <property type="entry name" value="TPR_rpt"/>
</dbReference>
<dbReference type="Pfam" id="PF13432">
    <property type="entry name" value="TPR_16"/>
    <property type="match status" value="1"/>
</dbReference>
<dbReference type="AlphaFoldDB" id="A0A6A3SHE5"/>